<protein>
    <submittedName>
        <fullName evidence="4">Helix-turn-helix</fullName>
    </submittedName>
</protein>
<dbReference type="Proteomes" id="UP000183995">
    <property type="component" value="Unassembled WGS sequence"/>
</dbReference>
<dbReference type="PROSITE" id="PS50943">
    <property type="entry name" value="HTH_CROC1"/>
    <property type="match status" value="1"/>
</dbReference>
<dbReference type="RefSeq" id="WP_073081994.1">
    <property type="nucleotide sequence ID" value="NZ_FQXV01000016.1"/>
</dbReference>
<dbReference type="PANTHER" id="PTHR46558:SF11">
    <property type="entry name" value="HTH-TYPE TRANSCRIPTIONAL REGULATOR XRE"/>
    <property type="match status" value="1"/>
</dbReference>
<feature type="domain" description="HTH cro/C1-type" evidence="3">
    <location>
        <begin position="7"/>
        <end position="61"/>
    </location>
</feature>
<dbReference type="InterPro" id="IPR010982">
    <property type="entry name" value="Lambda_DNA-bd_dom_sf"/>
</dbReference>
<feature type="transmembrane region" description="Helical" evidence="2">
    <location>
        <begin position="141"/>
        <end position="162"/>
    </location>
</feature>
<name>A0A1M5ZB39_9FIRM</name>
<reference evidence="4 5" key="1">
    <citation type="submission" date="2016-11" db="EMBL/GenBank/DDBJ databases">
        <authorList>
            <person name="Jaros S."/>
            <person name="Januszkiewicz K."/>
            <person name="Wedrychowicz H."/>
        </authorList>
    </citation>
    <scope>NUCLEOTIDE SEQUENCE [LARGE SCALE GENOMIC DNA]</scope>
    <source>
        <strain evidence="4 5">DSM 10068</strain>
    </source>
</reference>
<gene>
    <name evidence="4" type="ORF">SAMN02745823_03471</name>
</gene>
<dbReference type="SMART" id="SM00530">
    <property type="entry name" value="HTH_XRE"/>
    <property type="match status" value="1"/>
</dbReference>
<dbReference type="STRING" id="1123282.SAMN02745823_03471"/>
<dbReference type="OrthoDB" id="9801008at2"/>
<keyword evidence="5" id="KW-1185">Reference proteome</keyword>
<dbReference type="CDD" id="cd00093">
    <property type="entry name" value="HTH_XRE"/>
    <property type="match status" value="1"/>
</dbReference>
<keyword evidence="2" id="KW-1133">Transmembrane helix</keyword>
<organism evidence="4 5">
    <name type="scientific">Sporobacter termitidis DSM 10068</name>
    <dbReference type="NCBI Taxonomy" id="1123282"/>
    <lineage>
        <taxon>Bacteria</taxon>
        <taxon>Bacillati</taxon>
        <taxon>Bacillota</taxon>
        <taxon>Clostridia</taxon>
        <taxon>Eubacteriales</taxon>
        <taxon>Oscillospiraceae</taxon>
        <taxon>Sporobacter</taxon>
    </lineage>
</organism>
<evidence type="ECO:0000256" key="2">
    <source>
        <dbReference type="SAM" id="Phobius"/>
    </source>
</evidence>
<proteinExistence type="predicted"/>
<feature type="transmembrane region" description="Helical" evidence="2">
    <location>
        <begin position="106"/>
        <end position="129"/>
    </location>
</feature>
<dbReference type="SUPFAM" id="SSF47413">
    <property type="entry name" value="lambda repressor-like DNA-binding domains"/>
    <property type="match status" value="1"/>
</dbReference>
<keyword evidence="1" id="KW-0238">DNA-binding</keyword>
<dbReference type="PANTHER" id="PTHR46558">
    <property type="entry name" value="TRACRIPTIONAL REGULATORY PROTEIN-RELATED-RELATED"/>
    <property type="match status" value="1"/>
</dbReference>
<feature type="transmembrane region" description="Helical" evidence="2">
    <location>
        <begin position="78"/>
        <end position="100"/>
    </location>
</feature>
<dbReference type="GO" id="GO:0003677">
    <property type="term" value="F:DNA binding"/>
    <property type="evidence" value="ECO:0007669"/>
    <property type="project" value="UniProtKB-KW"/>
</dbReference>
<evidence type="ECO:0000256" key="1">
    <source>
        <dbReference type="ARBA" id="ARBA00023125"/>
    </source>
</evidence>
<dbReference type="AlphaFoldDB" id="A0A1M5ZB39"/>
<dbReference type="Pfam" id="PF01381">
    <property type="entry name" value="HTH_3"/>
    <property type="match status" value="1"/>
</dbReference>
<evidence type="ECO:0000313" key="5">
    <source>
        <dbReference type="Proteomes" id="UP000183995"/>
    </source>
</evidence>
<dbReference type="Gene3D" id="1.10.260.40">
    <property type="entry name" value="lambda repressor-like DNA-binding domains"/>
    <property type="match status" value="1"/>
</dbReference>
<evidence type="ECO:0000313" key="4">
    <source>
        <dbReference type="EMBL" id="SHI21435.1"/>
    </source>
</evidence>
<accession>A0A1M5ZB39</accession>
<sequence length="215" mass="23698">MNIADKIQNLRKIKGISQEELADKVGISRQAVSKWESAQSTPDIEKIILMSDYFEVTTDYLLKGIEPKKEEFKKKPDAGIFSITGTAFNFIGLIVSVMIWHEKQAASAVAAGLILMAIGCVSFAVGQTIGADETKVKAKRYYWLINLWALMFIPLSLCFNVLDGFFGGYTGLIAPYPLLGNSFVTYGLCWLAYFGICIAGDLILIKKGKAFGTKK</sequence>
<keyword evidence="2" id="KW-0472">Membrane</keyword>
<evidence type="ECO:0000259" key="3">
    <source>
        <dbReference type="PROSITE" id="PS50943"/>
    </source>
</evidence>
<dbReference type="InterPro" id="IPR001387">
    <property type="entry name" value="Cro/C1-type_HTH"/>
</dbReference>
<feature type="transmembrane region" description="Helical" evidence="2">
    <location>
        <begin position="182"/>
        <end position="205"/>
    </location>
</feature>
<dbReference type="EMBL" id="FQXV01000016">
    <property type="protein sequence ID" value="SHI21435.1"/>
    <property type="molecule type" value="Genomic_DNA"/>
</dbReference>
<keyword evidence="2" id="KW-0812">Transmembrane</keyword>